<feature type="signal peptide" evidence="3">
    <location>
        <begin position="1"/>
        <end position="24"/>
    </location>
</feature>
<dbReference type="GO" id="GO:0016787">
    <property type="term" value="F:hydrolase activity"/>
    <property type="evidence" value="ECO:0007669"/>
    <property type="project" value="UniProtKB-KW"/>
</dbReference>
<dbReference type="OrthoDB" id="425534at2759"/>
<keyword evidence="7" id="KW-1185">Reference proteome</keyword>
<dbReference type="Gene3D" id="3.40.50.1820">
    <property type="entry name" value="alpha/beta hydrolase"/>
    <property type="match status" value="1"/>
</dbReference>
<dbReference type="AlphaFoldDB" id="A0A1J7J4C3"/>
<dbReference type="EMBL" id="KV875103">
    <property type="protein sequence ID" value="OIW24664.1"/>
    <property type="molecule type" value="Genomic_DNA"/>
</dbReference>
<dbReference type="Pfam" id="PF08386">
    <property type="entry name" value="Abhydrolase_4"/>
    <property type="match status" value="1"/>
</dbReference>
<dbReference type="Proteomes" id="UP000182658">
    <property type="component" value="Unassembled WGS sequence"/>
</dbReference>
<dbReference type="InParanoid" id="A0A1J7J4C3"/>
<feature type="domain" description="AB hydrolase-1" evidence="4">
    <location>
        <begin position="82"/>
        <end position="236"/>
    </location>
</feature>
<dbReference type="STRING" id="1408157.A0A1J7J4C3"/>
<keyword evidence="2" id="KW-0378">Hydrolase</keyword>
<evidence type="ECO:0000256" key="3">
    <source>
        <dbReference type="SAM" id="SignalP"/>
    </source>
</evidence>
<organism evidence="6 7">
    <name type="scientific">Coniochaeta ligniaria NRRL 30616</name>
    <dbReference type="NCBI Taxonomy" id="1408157"/>
    <lineage>
        <taxon>Eukaryota</taxon>
        <taxon>Fungi</taxon>
        <taxon>Dikarya</taxon>
        <taxon>Ascomycota</taxon>
        <taxon>Pezizomycotina</taxon>
        <taxon>Sordariomycetes</taxon>
        <taxon>Sordariomycetidae</taxon>
        <taxon>Coniochaetales</taxon>
        <taxon>Coniochaetaceae</taxon>
        <taxon>Coniochaeta</taxon>
    </lineage>
</organism>
<gene>
    <name evidence="6" type="ORF">CONLIGDRAFT_636795</name>
</gene>
<name>A0A1J7J4C3_9PEZI</name>
<dbReference type="InterPro" id="IPR000073">
    <property type="entry name" value="AB_hydrolase_1"/>
</dbReference>
<evidence type="ECO:0000313" key="7">
    <source>
        <dbReference type="Proteomes" id="UP000182658"/>
    </source>
</evidence>
<feature type="chain" id="PRO_5012046396" evidence="3">
    <location>
        <begin position="25"/>
        <end position="472"/>
    </location>
</feature>
<dbReference type="InterPro" id="IPR013595">
    <property type="entry name" value="Pept_S33_TAP-like_C"/>
</dbReference>
<feature type="domain" description="Peptidase S33 tripeptidyl aminopeptidase-like C-terminal" evidence="5">
    <location>
        <begin position="395"/>
        <end position="463"/>
    </location>
</feature>
<evidence type="ECO:0000313" key="6">
    <source>
        <dbReference type="EMBL" id="OIW24664.1"/>
    </source>
</evidence>
<sequence>MMLRQTFVFSVALAGATAPGGVAANPIHWQPCVEPDFRNSTPPLSCGNLSVPLDYTDLNSTATVVLQLVKVSATSPAPNGSIIFNFGGPGEPDRANMAELASYLLLATGGGHDLISFDTRGTYNTLPFTCYTDDVTRAVATYSVPTFGRSSDTALGAQWANGELFADRCYAANNLTGSLIGTAFTARDVMQIVDAVNEDGQHDLLNYWGFSYGTLLGATVAAMFPDRMGRVVIDGVVNPFEYYHGYDVEKYTDTDKVFSGFVKGCVAAPEACALAGNNVTAAQLEKSLYDLLEHLKYNPLVLASTVIDYSTVKGAIFSILYSPYSWPLLATGLHGIMTRNASELLELVSLVGSSSDPLLNEYLAGIQCGDKTPRASELTEMLPFVNDLYQRSNFSDIQSAVFGWCANWRLDAKERYSGDFQVKTQNPVLVIGNTYDPVTPLASALNVSHGLEGSVVLQHNGYGVSFSVFLLY</sequence>
<dbReference type="PANTHER" id="PTHR43248:SF25">
    <property type="entry name" value="AB HYDROLASE-1 DOMAIN-CONTAINING PROTEIN-RELATED"/>
    <property type="match status" value="1"/>
</dbReference>
<evidence type="ECO:0000259" key="4">
    <source>
        <dbReference type="Pfam" id="PF00561"/>
    </source>
</evidence>
<proteinExistence type="inferred from homology"/>
<dbReference type="PANTHER" id="PTHR43248">
    <property type="entry name" value="2-SUCCINYL-6-HYDROXY-2,4-CYCLOHEXADIENE-1-CARBOXYLATE SYNTHASE"/>
    <property type="match status" value="1"/>
</dbReference>
<dbReference type="InterPro" id="IPR051601">
    <property type="entry name" value="Serine_prot/Carboxylest_S33"/>
</dbReference>
<evidence type="ECO:0000256" key="1">
    <source>
        <dbReference type="ARBA" id="ARBA00010088"/>
    </source>
</evidence>
<keyword evidence="3" id="KW-0732">Signal</keyword>
<comment type="similarity">
    <text evidence="1">Belongs to the peptidase S33 family.</text>
</comment>
<dbReference type="SUPFAM" id="SSF53474">
    <property type="entry name" value="alpha/beta-Hydrolases"/>
    <property type="match status" value="1"/>
</dbReference>
<accession>A0A1J7J4C3</accession>
<dbReference type="InterPro" id="IPR029058">
    <property type="entry name" value="AB_hydrolase_fold"/>
</dbReference>
<evidence type="ECO:0000256" key="2">
    <source>
        <dbReference type="ARBA" id="ARBA00022801"/>
    </source>
</evidence>
<dbReference type="Pfam" id="PF00561">
    <property type="entry name" value="Abhydrolase_1"/>
    <property type="match status" value="1"/>
</dbReference>
<reference evidence="6 7" key="1">
    <citation type="submission" date="2016-10" db="EMBL/GenBank/DDBJ databases">
        <title>Draft genome sequence of Coniochaeta ligniaria NRRL30616, a lignocellulolytic fungus for bioabatement of inhibitors in plant biomass hydrolysates.</title>
        <authorList>
            <consortium name="DOE Joint Genome Institute"/>
            <person name="Jimenez D.J."/>
            <person name="Hector R.E."/>
            <person name="Riley R."/>
            <person name="Sun H."/>
            <person name="Grigoriev I.V."/>
            <person name="Van Elsas J.D."/>
            <person name="Nichols N.N."/>
        </authorList>
    </citation>
    <scope>NUCLEOTIDE SEQUENCE [LARGE SCALE GENOMIC DNA]</scope>
    <source>
        <strain evidence="6 7">NRRL 30616</strain>
    </source>
</reference>
<protein>
    <submittedName>
        <fullName evidence="6">Uncharacterized protein</fullName>
    </submittedName>
</protein>
<evidence type="ECO:0000259" key="5">
    <source>
        <dbReference type="Pfam" id="PF08386"/>
    </source>
</evidence>